<dbReference type="AlphaFoldDB" id="B0VSY7"/>
<sequence>MMRWTMDSSQRGEAELLINSYGGLAEAKAYMTRYFKLNGGLRKKYPKVGSLITSKMNELQSAIAIVEAKQVLKGGESYAN</sequence>
<organism evidence="1 2">
    <name type="scientific">Acinetobacter baumannii (strain SDF)</name>
    <dbReference type="NCBI Taxonomy" id="509170"/>
    <lineage>
        <taxon>Bacteria</taxon>
        <taxon>Pseudomonadati</taxon>
        <taxon>Pseudomonadota</taxon>
        <taxon>Gammaproteobacteria</taxon>
        <taxon>Moraxellales</taxon>
        <taxon>Moraxellaceae</taxon>
        <taxon>Acinetobacter</taxon>
        <taxon>Acinetobacter calcoaceticus/baumannii complex</taxon>
    </lineage>
</organism>
<dbReference type="KEGG" id="abm:ABSDF2495"/>
<dbReference type="EMBL" id="CU468230">
    <property type="protein sequence ID" value="CAP01805.1"/>
    <property type="molecule type" value="Genomic_DNA"/>
</dbReference>
<dbReference type="HOGENOM" id="CLU_2839727_0_0_6"/>
<gene>
    <name evidence="1" type="ordered locus">ABSDF2495</name>
</gene>
<proteinExistence type="predicted"/>
<evidence type="ECO:0000313" key="2">
    <source>
        <dbReference type="Proteomes" id="UP000001741"/>
    </source>
</evidence>
<name>B0VSY7_ACIBS</name>
<dbReference type="BioCyc" id="ABAU509170:GCL9-2039-MONOMER"/>
<dbReference type="Proteomes" id="UP000001741">
    <property type="component" value="Chromosome"/>
</dbReference>
<reference evidence="1 2" key="1">
    <citation type="journal article" date="2008" name="PLoS ONE">
        <title>Comparative analysis of Acinetobacters: three genomes for three lifestyles.</title>
        <authorList>
            <person name="Vallenet D."/>
            <person name="Nordmann P."/>
            <person name="Barbe V."/>
            <person name="Poirel L."/>
            <person name="Mangenot S."/>
            <person name="Bataille E."/>
            <person name="Dossat C."/>
            <person name="Gas S."/>
            <person name="Kreimeyer A."/>
            <person name="Lenoble P."/>
            <person name="Oztas S."/>
            <person name="Poulain J."/>
            <person name="Segurens B."/>
            <person name="Robert C."/>
            <person name="Abergel C."/>
            <person name="Claverie J.M."/>
            <person name="Raoult D."/>
            <person name="Medigue C."/>
            <person name="Weissenbach J."/>
            <person name="Cruveiller S."/>
        </authorList>
    </citation>
    <scope>NUCLEOTIDE SEQUENCE [LARGE SCALE GENOMIC DNA]</scope>
    <source>
        <strain evidence="1 2">SDF</strain>
    </source>
</reference>
<evidence type="ECO:0000313" key="1">
    <source>
        <dbReference type="EMBL" id="CAP01805.1"/>
    </source>
</evidence>
<accession>B0VSY7</accession>
<protein>
    <submittedName>
        <fullName evidence="1">Uncharacterized protein</fullName>
    </submittedName>
</protein>